<evidence type="ECO:0000313" key="1">
    <source>
        <dbReference type="EMBL" id="CAH2275062.1"/>
    </source>
</evidence>
<evidence type="ECO:0000313" key="2">
    <source>
        <dbReference type="Proteomes" id="UP001295444"/>
    </source>
</evidence>
<keyword evidence="2" id="KW-1185">Reference proteome</keyword>
<reference evidence="1" key="1">
    <citation type="submission" date="2022-03" db="EMBL/GenBank/DDBJ databases">
        <authorList>
            <person name="Alioto T."/>
            <person name="Alioto T."/>
            <person name="Gomez Garrido J."/>
        </authorList>
    </citation>
    <scope>NUCLEOTIDE SEQUENCE</scope>
</reference>
<dbReference type="Proteomes" id="UP001295444">
    <property type="component" value="Chromosome 03"/>
</dbReference>
<gene>
    <name evidence="1" type="ORF">PECUL_23A036488</name>
</gene>
<dbReference type="EMBL" id="OW240914">
    <property type="protein sequence ID" value="CAH2275062.1"/>
    <property type="molecule type" value="Genomic_DNA"/>
</dbReference>
<accession>A0AAD1RNL9</accession>
<dbReference type="AlphaFoldDB" id="A0AAD1RNL9"/>
<proteinExistence type="predicted"/>
<name>A0AAD1RNL9_PELCU</name>
<feature type="non-terminal residue" evidence="1">
    <location>
        <position position="1"/>
    </location>
</feature>
<protein>
    <submittedName>
        <fullName evidence="1">Uncharacterized protein</fullName>
    </submittedName>
</protein>
<organism evidence="1 2">
    <name type="scientific">Pelobates cultripes</name>
    <name type="common">Western spadefoot toad</name>
    <dbReference type="NCBI Taxonomy" id="61616"/>
    <lineage>
        <taxon>Eukaryota</taxon>
        <taxon>Metazoa</taxon>
        <taxon>Chordata</taxon>
        <taxon>Craniata</taxon>
        <taxon>Vertebrata</taxon>
        <taxon>Euteleostomi</taxon>
        <taxon>Amphibia</taxon>
        <taxon>Batrachia</taxon>
        <taxon>Anura</taxon>
        <taxon>Pelobatoidea</taxon>
        <taxon>Pelobatidae</taxon>
        <taxon>Pelobates</taxon>
    </lineage>
</organism>
<feature type="non-terminal residue" evidence="1">
    <location>
        <position position="57"/>
    </location>
</feature>
<sequence length="57" mass="6192">LAQFLGKSSCKAKKGLDYSLRHCQDKDLDVLGPVVKIFDMVEAALTEGASIDLLAIR</sequence>